<dbReference type="AlphaFoldDB" id="A0AAE1DBM0"/>
<keyword evidence="2" id="KW-1185">Reference proteome</keyword>
<organism evidence="1 2">
    <name type="scientific">Elysia crispata</name>
    <name type="common">lettuce slug</name>
    <dbReference type="NCBI Taxonomy" id="231223"/>
    <lineage>
        <taxon>Eukaryota</taxon>
        <taxon>Metazoa</taxon>
        <taxon>Spiralia</taxon>
        <taxon>Lophotrochozoa</taxon>
        <taxon>Mollusca</taxon>
        <taxon>Gastropoda</taxon>
        <taxon>Heterobranchia</taxon>
        <taxon>Euthyneura</taxon>
        <taxon>Panpulmonata</taxon>
        <taxon>Sacoglossa</taxon>
        <taxon>Placobranchoidea</taxon>
        <taxon>Plakobranchidae</taxon>
        <taxon>Elysia</taxon>
    </lineage>
</organism>
<evidence type="ECO:0000313" key="1">
    <source>
        <dbReference type="EMBL" id="KAK3764492.1"/>
    </source>
</evidence>
<dbReference type="EMBL" id="JAWDGP010004437">
    <property type="protein sequence ID" value="KAK3764492.1"/>
    <property type="molecule type" value="Genomic_DNA"/>
</dbReference>
<accession>A0AAE1DBM0</accession>
<name>A0AAE1DBM0_9GAST</name>
<protein>
    <submittedName>
        <fullName evidence="1">Uncharacterized protein</fullName>
    </submittedName>
</protein>
<proteinExistence type="predicted"/>
<evidence type="ECO:0000313" key="2">
    <source>
        <dbReference type="Proteomes" id="UP001283361"/>
    </source>
</evidence>
<sequence length="159" mass="18011">MPTEPYVRCQQTTIDWYYSGSRCEKRFRLVTHIAASVSPGTLGQANLDGQTQLSTLGCLTADTSLSRAEARVVCNGCLHFFADYQEFWIYPAQDTFLCPRSAYETIKLRFKATLAESRPRTWLLATKEAIEPPYCLQRLVLYCSTEDSYVGLEIATKTL</sequence>
<dbReference type="Proteomes" id="UP001283361">
    <property type="component" value="Unassembled WGS sequence"/>
</dbReference>
<gene>
    <name evidence="1" type="ORF">RRG08_055657</name>
</gene>
<comment type="caution">
    <text evidence="1">The sequence shown here is derived from an EMBL/GenBank/DDBJ whole genome shotgun (WGS) entry which is preliminary data.</text>
</comment>
<reference evidence="1" key="1">
    <citation type="journal article" date="2023" name="G3 (Bethesda)">
        <title>A reference genome for the long-term kleptoplast-retaining sea slug Elysia crispata morphotype clarki.</title>
        <authorList>
            <person name="Eastman K.E."/>
            <person name="Pendleton A.L."/>
            <person name="Shaikh M.A."/>
            <person name="Suttiyut T."/>
            <person name="Ogas R."/>
            <person name="Tomko P."/>
            <person name="Gavelis G."/>
            <person name="Widhalm J.R."/>
            <person name="Wisecaver J.H."/>
        </authorList>
    </citation>
    <scope>NUCLEOTIDE SEQUENCE</scope>
    <source>
        <strain evidence="1">ECLA1</strain>
    </source>
</reference>